<evidence type="ECO:0000313" key="1">
    <source>
        <dbReference type="EMBL" id="VDO33992.1"/>
    </source>
</evidence>
<dbReference type="WBParaSite" id="BTMF_0001198501-mRNA-1">
    <property type="protein sequence ID" value="BTMF_0001198501-mRNA-1"/>
    <property type="gene ID" value="BTMF_0001198501"/>
</dbReference>
<reference evidence="3" key="1">
    <citation type="submission" date="2017-02" db="UniProtKB">
        <authorList>
            <consortium name="WormBaseParasite"/>
        </authorList>
    </citation>
    <scope>IDENTIFICATION</scope>
</reference>
<dbReference type="AlphaFoldDB" id="A0A0R3QW77"/>
<sequence>MPYFFYSSGIVASCNFTFSVVKGTVIVSSTKSSLSVFNKSKPPLNCKRSSASSANFFVQILRIWTKSAIIFLRFSLTSFVALPRSILSSSSNLADVVFKFFLIILIVSSGNLTDRRGLHLNCISRSSGFLYSSLPWKV</sequence>
<gene>
    <name evidence="1" type="ORF">BTMF_LOCUS10013</name>
</gene>
<name>A0A0R3QW77_9BILA</name>
<keyword evidence="2" id="KW-1185">Reference proteome</keyword>
<accession>A0A0R3QW77</accession>
<evidence type="ECO:0000313" key="2">
    <source>
        <dbReference type="Proteomes" id="UP000280834"/>
    </source>
</evidence>
<protein>
    <submittedName>
        <fullName evidence="3">Secreted protein</fullName>
    </submittedName>
</protein>
<reference evidence="1 2" key="2">
    <citation type="submission" date="2018-11" db="EMBL/GenBank/DDBJ databases">
        <authorList>
            <consortium name="Pathogen Informatics"/>
        </authorList>
    </citation>
    <scope>NUCLEOTIDE SEQUENCE [LARGE SCALE GENOMIC DNA]</scope>
</reference>
<dbReference type="EMBL" id="UZAG01017299">
    <property type="protein sequence ID" value="VDO33992.1"/>
    <property type="molecule type" value="Genomic_DNA"/>
</dbReference>
<proteinExistence type="predicted"/>
<evidence type="ECO:0000313" key="3">
    <source>
        <dbReference type="WBParaSite" id="BTMF_0001198501-mRNA-1"/>
    </source>
</evidence>
<organism evidence="3">
    <name type="scientific">Brugia timori</name>
    <dbReference type="NCBI Taxonomy" id="42155"/>
    <lineage>
        <taxon>Eukaryota</taxon>
        <taxon>Metazoa</taxon>
        <taxon>Ecdysozoa</taxon>
        <taxon>Nematoda</taxon>
        <taxon>Chromadorea</taxon>
        <taxon>Rhabditida</taxon>
        <taxon>Spirurina</taxon>
        <taxon>Spiruromorpha</taxon>
        <taxon>Filarioidea</taxon>
        <taxon>Onchocercidae</taxon>
        <taxon>Brugia</taxon>
    </lineage>
</organism>
<dbReference type="Proteomes" id="UP000280834">
    <property type="component" value="Unassembled WGS sequence"/>
</dbReference>